<dbReference type="EMBL" id="CP045857">
    <property type="protein sequence ID" value="QIJ06779.1"/>
    <property type="molecule type" value="Genomic_DNA"/>
</dbReference>
<reference evidence="4 6" key="1">
    <citation type="submission" date="2018-06" db="EMBL/GenBank/DDBJ databases">
        <title>Genomic Encyclopedia of Type Strains, Phase III (KMG-III): the genomes of soil and plant-associated and newly described type strains.</title>
        <authorList>
            <person name="Whitman W."/>
        </authorList>
    </citation>
    <scope>NUCLEOTIDE SEQUENCE [LARGE SCALE GENOMIC DNA]</scope>
    <source>
        <strain evidence="4 6">JC5</strain>
    </source>
</reference>
<dbReference type="GO" id="GO:0030288">
    <property type="term" value="C:outer membrane-bounded periplasmic space"/>
    <property type="evidence" value="ECO:0007669"/>
    <property type="project" value="TreeGrafter"/>
</dbReference>
<dbReference type="Proteomes" id="UP000502117">
    <property type="component" value="Chromosome"/>
</dbReference>
<proteinExistence type="inferred from homology"/>
<feature type="domain" description="Solute-binding protein family 5" evidence="3">
    <location>
        <begin position="96"/>
        <end position="473"/>
    </location>
</feature>
<evidence type="ECO:0000313" key="4">
    <source>
        <dbReference type="EMBL" id="PYE59399.1"/>
    </source>
</evidence>
<dbReference type="Gene3D" id="3.40.190.10">
    <property type="entry name" value="Periplasmic binding protein-like II"/>
    <property type="match status" value="1"/>
</dbReference>
<organism evidence="5 7">
    <name type="scientific">Shewanella chilikensis</name>
    <dbReference type="NCBI Taxonomy" id="558541"/>
    <lineage>
        <taxon>Bacteria</taxon>
        <taxon>Pseudomonadati</taxon>
        <taxon>Pseudomonadota</taxon>
        <taxon>Gammaproteobacteria</taxon>
        <taxon>Alteromonadales</taxon>
        <taxon>Shewanellaceae</taxon>
        <taxon>Shewanella</taxon>
    </lineage>
</organism>
<keyword evidence="6" id="KW-1185">Reference proteome</keyword>
<protein>
    <submittedName>
        <fullName evidence="5">ABC transporter substrate-binding protein</fullName>
    </submittedName>
    <submittedName>
        <fullName evidence="4">Cationic peptide transport system substrate-binding protein</fullName>
    </submittedName>
</protein>
<dbReference type="SUPFAM" id="SSF53850">
    <property type="entry name" value="Periplasmic binding protein-like II"/>
    <property type="match status" value="1"/>
</dbReference>
<dbReference type="PIRSF" id="PIRSF002741">
    <property type="entry name" value="MppA"/>
    <property type="match status" value="1"/>
</dbReference>
<gene>
    <name evidence="4" type="ORF">C8J23_10864</name>
    <name evidence="5" type="ORF">GII14_14115</name>
</gene>
<evidence type="ECO:0000256" key="1">
    <source>
        <dbReference type="ARBA" id="ARBA00005695"/>
    </source>
</evidence>
<evidence type="ECO:0000313" key="7">
    <source>
        <dbReference type="Proteomes" id="UP000502117"/>
    </source>
</evidence>
<dbReference type="AlphaFoldDB" id="A0A6G7LYB1"/>
<dbReference type="CDD" id="cd08493">
    <property type="entry name" value="PBP2_DppA_like"/>
    <property type="match status" value="1"/>
</dbReference>
<dbReference type="GO" id="GO:1904680">
    <property type="term" value="F:peptide transmembrane transporter activity"/>
    <property type="evidence" value="ECO:0007669"/>
    <property type="project" value="TreeGrafter"/>
</dbReference>
<dbReference type="Gene3D" id="3.10.105.10">
    <property type="entry name" value="Dipeptide-binding Protein, Domain 3"/>
    <property type="match status" value="1"/>
</dbReference>
<accession>A0A6G7LYB1</accession>
<reference evidence="5 7" key="2">
    <citation type="submission" date="2019-11" db="EMBL/GenBank/DDBJ databases">
        <title>Complete Genome Sequence of Shewanella chilikensis Strain DC57, Isolated from Corroded Seal Rings at a floating production facility in Australia.</title>
        <authorList>
            <person name="Salgar-Chaparro S.J."/>
            <person name="Castillo-Villamizar G.A."/>
            <person name="Poehlein A."/>
            <person name="Daniel R."/>
            <person name="Machuca L."/>
        </authorList>
    </citation>
    <scope>NUCLEOTIDE SEQUENCE [LARGE SCALE GENOMIC DNA]</scope>
    <source>
        <strain evidence="5 7">DC57</strain>
    </source>
</reference>
<dbReference type="InterPro" id="IPR039424">
    <property type="entry name" value="SBP_5"/>
</dbReference>
<evidence type="ECO:0000256" key="2">
    <source>
        <dbReference type="ARBA" id="ARBA00022729"/>
    </source>
</evidence>
<evidence type="ECO:0000313" key="5">
    <source>
        <dbReference type="EMBL" id="QIJ06779.1"/>
    </source>
</evidence>
<dbReference type="EMBL" id="QJSY01000008">
    <property type="protein sequence ID" value="PYE59399.1"/>
    <property type="molecule type" value="Genomic_DNA"/>
</dbReference>
<evidence type="ECO:0000313" key="6">
    <source>
        <dbReference type="Proteomes" id="UP000247584"/>
    </source>
</evidence>
<comment type="similarity">
    <text evidence="1">Belongs to the bacterial solute-binding protein 5 family.</text>
</comment>
<dbReference type="Pfam" id="PF00496">
    <property type="entry name" value="SBP_bac_5"/>
    <property type="match status" value="1"/>
</dbReference>
<dbReference type="PANTHER" id="PTHR30290:SF38">
    <property type="entry name" value="D,D-DIPEPTIDE-BINDING PERIPLASMIC PROTEIN DDPA-RELATED"/>
    <property type="match status" value="1"/>
</dbReference>
<evidence type="ECO:0000259" key="3">
    <source>
        <dbReference type="Pfam" id="PF00496"/>
    </source>
</evidence>
<dbReference type="Proteomes" id="UP000247584">
    <property type="component" value="Unassembled WGS sequence"/>
</dbReference>
<name>A0A6G7LYB1_9GAMM</name>
<dbReference type="GO" id="GO:0043190">
    <property type="term" value="C:ATP-binding cassette (ABC) transporter complex"/>
    <property type="evidence" value="ECO:0007669"/>
    <property type="project" value="InterPro"/>
</dbReference>
<dbReference type="PANTHER" id="PTHR30290">
    <property type="entry name" value="PERIPLASMIC BINDING COMPONENT OF ABC TRANSPORTER"/>
    <property type="match status" value="1"/>
</dbReference>
<dbReference type="GO" id="GO:0042938">
    <property type="term" value="P:dipeptide transport"/>
    <property type="evidence" value="ECO:0007669"/>
    <property type="project" value="TreeGrafter"/>
</dbReference>
<dbReference type="Gene3D" id="3.90.76.10">
    <property type="entry name" value="Dipeptide-binding Protein, Domain 1"/>
    <property type="match status" value="1"/>
</dbReference>
<dbReference type="KEGG" id="schk:GII14_14115"/>
<sequence length="572" mass="63747">MAQVSRSKLYGRLATGRLFRSCRRLKLTGCILTGLALTMLLGGCGQQKVPSGLVYCSEGNPESFNPQLVTSGTTIDATSHQIYSRLVDYDPESGDIIPALATEWQISEDGLSYEFELRQRTLFHEQPYFHPSRHFNADDVLFSFNRIIDKQHPFHEVAQGGYPFFQSIGFAGLIKSISKLSEYRVRFELNQPDASFLSNLATDFAVILSKEYADQLLAQGSPQQLDNQPVGTGPFMLVQYVKNEYIRYRRHPGYWGNMPQSEMLVFDITPRSTTRLAKLITGDCSVSALPKAGELPVIEQHDNLVLESRPGMNVAYWAFNTQKPPFNDVRVRRALAYAIDKQNLLKAVYQDTAVEATGILPPSSWAYSDSAKSYEYAPDKARALLDEAGIDKLELDIWAMPVARIYNPNALKTAELIQADLATIGVKVNIVNYDWSVFTQKLARSDYDSVLIGWNADNSDPDNFFTPLLSCGSIASNNNRSRWCNPKFDGLLNQARRVTDRESRSLLYRQAEAILAQDMPLVSLAHAKRMALKNASVTETSLTPFGGIAFANIGHGNKATADAPMPPAKDQE</sequence>
<dbReference type="InterPro" id="IPR000914">
    <property type="entry name" value="SBP_5_dom"/>
</dbReference>
<keyword evidence="2" id="KW-0732">Signal</keyword>
<dbReference type="InterPro" id="IPR030678">
    <property type="entry name" value="Peptide/Ni-bd"/>
</dbReference>